<gene>
    <name evidence="2" type="ORF">AVDCRST_MAG17-705</name>
</gene>
<dbReference type="EMBL" id="CADCVV010000053">
    <property type="protein sequence ID" value="CAA9489750.1"/>
    <property type="molecule type" value="Genomic_DNA"/>
</dbReference>
<reference evidence="2" key="1">
    <citation type="submission" date="2020-02" db="EMBL/GenBank/DDBJ databases">
        <authorList>
            <person name="Meier V. D."/>
        </authorList>
    </citation>
    <scope>NUCLEOTIDE SEQUENCE</scope>
    <source>
        <strain evidence="2">AVDCRST_MAG17</strain>
    </source>
</reference>
<organism evidence="2">
    <name type="scientific">uncultured Solirubrobacterales bacterium</name>
    <dbReference type="NCBI Taxonomy" id="768556"/>
    <lineage>
        <taxon>Bacteria</taxon>
        <taxon>Bacillati</taxon>
        <taxon>Actinomycetota</taxon>
        <taxon>Thermoleophilia</taxon>
        <taxon>Solirubrobacterales</taxon>
        <taxon>environmental samples</taxon>
    </lineage>
</organism>
<feature type="region of interest" description="Disordered" evidence="1">
    <location>
        <begin position="53"/>
        <end position="74"/>
    </location>
</feature>
<proteinExistence type="predicted"/>
<sequence>MADALPPPHRLCGCGALRDHRLDRAHAVIDGDPGVRPAARRFAAYAAPWEPLPRRRPTALRRADPNRKSSTRAI</sequence>
<evidence type="ECO:0000256" key="1">
    <source>
        <dbReference type="SAM" id="MobiDB-lite"/>
    </source>
</evidence>
<evidence type="ECO:0000313" key="2">
    <source>
        <dbReference type="EMBL" id="CAA9489750.1"/>
    </source>
</evidence>
<dbReference type="AlphaFoldDB" id="A0A6J4S9N5"/>
<protein>
    <submittedName>
        <fullName evidence="2">Uncharacterized protein</fullName>
    </submittedName>
</protein>
<name>A0A6J4S9N5_9ACTN</name>
<accession>A0A6J4S9N5</accession>